<evidence type="ECO:0000256" key="2">
    <source>
        <dbReference type="ARBA" id="ARBA00022475"/>
    </source>
</evidence>
<proteinExistence type="predicted"/>
<feature type="transmembrane region" description="Helical" evidence="6">
    <location>
        <begin position="389"/>
        <end position="410"/>
    </location>
</feature>
<dbReference type="SUPFAM" id="SSF103473">
    <property type="entry name" value="MFS general substrate transporter"/>
    <property type="match status" value="1"/>
</dbReference>
<sequence length="417" mass="43459">MSSGTLPGETRIATAGLKTRLFLVFAAGYFLSYVYRTVNAVLSPYLASELGLEAGDLGILTGAYFIAFAAFQLPLGILLDRYGPRRVQAALLLIAALGAGLFAVGHSLVALTLARALIGFGVSGCLMAGFKALVVWFPRERLPLFNGLFMVSGGLGAIAAATPVEMALEMTDWRGVFALLTAATIGVSAAIFLGAPKDPAPKAGQSLGEALEGIVAVFKAPIFIRLAPLTSMAQGVFLSYLSLWTGAWLRDVNGLSPRDAADAVLLAATAMSLGFLSIGVIADQLGKRGVPPMMVGVGGMMLFIALQVLIVAGAPIPPVAAWFLFGYLGTACSSVYAVMSLNLPLHLSGRSNTAINLLAFLAAFVMQSGVGSLLDLLGPLPGGRATPDAHRMALGLMVALELAGLLWFWFRKPTLKA</sequence>
<feature type="transmembrane region" description="Helical" evidence="6">
    <location>
        <begin position="58"/>
        <end position="79"/>
    </location>
</feature>
<evidence type="ECO:0000256" key="1">
    <source>
        <dbReference type="ARBA" id="ARBA00004651"/>
    </source>
</evidence>
<dbReference type="PANTHER" id="PTHR43124">
    <property type="entry name" value="PURINE EFFLUX PUMP PBUE"/>
    <property type="match status" value="1"/>
</dbReference>
<keyword evidence="4 6" id="KW-1133">Transmembrane helix</keyword>
<dbReference type="Proteomes" id="UP001597295">
    <property type="component" value="Unassembled WGS sequence"/>
</dbReference>
<name>A0ABW5DSG2_9PROT</name>
<feature type="transmembrane region" description="Helical" evidence="6">
    <location>
        <begin position="176"/>
        <end position="195"/>
    </location>
</feature>
<evidence type="ECO:0000256" key="3">
    <source>
        <dbReference type="ARBA" id="ARBA00022692"/>
    </source>
</evidence>
<dbReference type="Pfam" id="PF07690">
    <property type="entry name" value="MFS_1"/>
    <property type="match status" value="1"/>
</dbReference>
<organism evidence="8 9">
    <name type="scientific">Lacibacterium aquatile</name>
    <dbReference type="NCBI Taxonomy" id="1168082"/>
    <lineage>
        <taxon>Bacteria</taxon>
        <taxon>Pseudomonadati</taxon>
        <taxon>Pseudomonadota</taxon>
        <taxon>Alphaproteobacteria</taxon>
        <taxon>Rhodospirillales</taxon>
        <taxon>Rhodospirillaceae</taxon>
    </lineage>
</organism>
<comment type="subcellular location">
    <subcellularLocation>
        <location evidence="1">Cell membrane</location>
        <topology evidence="1">Multi-pass membrane protein</topology>
    </subcellularLocation>
</comment>
<keyword evidence="5 6" id="KW-0472">Membrane</keyword>
<feature type="transmembrane region" description="Helical" evidence="6">
    <location>
        <begin position="144"/>
        <end position="164"/>
    </location>
</feature>
<feature type="transmembrane region" description="Helical" evidence="6">
    <location>
        <begin position="355"/>
        <end position="377"/>
    </location>
</feature>
<dbReference type="PANTHER" id="PTHR43124:SF3">
    <property type="entry name" value="CHLORAMPHENICOL EFFLUX PUMP RV0191"/>
    <property type="match status" value="1"/>
</dbReference>
<evidence type="ECO:0000313" key="8">
    <source>
        <dbReference type="EMBL" id="MFD2263568.1"/>
    </source>
</evidence>
<dbReference type="InterPro" id="IPR011701">
    <property type="entry name" value="MFS"/>
</dbReference>
<evidence type="ECO:0000313" key="9">
    <source>
        <dbReference type="Proteomes" id="UP001597295"/>
    </source>
</evidence>
<keyword evidence="3 6" id="KW-0812">Transmembrane</keyword>
<keyword evidence="2" id="KW-1003">Cell membrane</keyword>
<dbReference type="EMBL" id="JBHUIP010000012">
    <property type="protein sequence ID" value="MFD2263568.1"/>
    <property type="molecule type" value="Genomic_DNA"/>
</dbReference>
<dbReference type="InterPro" id="IPR020846">
    <property type="entry name" value="MFS_dom"/>
</dbReference>
<dbReference type="PROSITE" id="PS50850">
    <property type="entry name" value="MFS"/>
    <property type="match status" value="1"/>
</dbReference>
<dbReference type="RefSeq" id="WP_379876588.1">
    <property type="nucleotide sequence ID" value="NZ_JBHUIP010000012.1"/>
</dbReference>
<feature type="transmembrane region" description="Helical" evidence="6">
    <location>
        <begin position="117"/>
        <end position="137"/>
    </location>
</feature>
<accession>A0ABW5DSG2</accession>
<feature type="transmembrane region" description="Helical" evidence="6">
    <location>
        <begin position="263"/>
        <end position="282"/>
    </location>
</feature>
<feature type="transmembrane region" description="Helical" evidence="6">
    <location>
        <begin position="21"/>
        <end position="38"/>
    </location>
</feature>
<evidence type="ECO:0000256" key="5">
    <source>
        <dbReference type="ARBA" id="ARBA00023136"/>
    </source>
</evidence>
<dbReference type="InterPro" id="IPR036259">
    <property type="entry name" value="MFS_trans_sf"/>
</dbReference>
<feature type="transmembrane region" description="Helical" evidence="6">
    <location>
        <begin position="320"/>
        <end position="343"/>
    </location>
</feature>
<dbReference type="Gene3D" id="1.20.1250.20">
    <property type="entry name" value="MFS general substrate transporter like domains"/>
    <property type="match status" value="2"/>
</dbReference>
<feature type="transmembrane region" description="Helical" evidence="6">
    <location>
        <begin position="222"/>
        <end position="243"/>
    </location>
</feature>
<gene>
    <name evidence="8" type="ORF">ACFSM5_11770</name>
</gene>
<feature type="transmembrane region" description="Helical" evidence="6">
    <location>
        <begin position="294"/>
        <end position="314"/>
    </location>
</feature>
<evidence type="ECO:0000256" key="4">
    <source>
        <dbReference type="ARBA" id="ARBA00022989"/>
    </source>
</evidence>
<evidence type="ECO:0000259" key="7">
    <source>
        <dbReference type="PROSITE" id="PS50850"/>
    </source>
</evidence>
<keyword evidence="9" id="KW-1185">Reference proteome</keyword>
<reference evidence="9" key="1">
    <citation type="journal article" date="2019" name="Int. J. Syst. Evol. Microbiol.">
        <title>The Global Catalogue of Microorganisms (GCM) 10K type strain sequencing project: providing services to taxonomists for standard genome sequencing and annotation.</title>
        <authorList>
            <consortium name="The Broad Institute Genomics Platform"/>
            <consortium name="The Broad Institute Genome Sequencing Center for Infectious Disease"/>
            <person name="Wu L."/>
            <person name="Ma J."/>
        </authorList>
    </citation>
    <scope>NUCLEOTIDE SEQUENCE [LARGE SCALE GENOMIC DNA]</scope>
    <source>
        <strain evidence="9">CGMCC 1.19062</strain>
    </source>
</reference>
<dbReference type="InterPro" id="IPR050189">
    <property type="entry name" value="MFS_Efflux_Transporters"/>
</dbReference>
<evidence type="ECO:0000256" key="6">
    <source>
        <dbReference type="SAM" id="Phobius"/>
    </source>
</evidence>
<protein>
    <submittedName>
        <fullName evidence="8">MFS transporter</fullName>
    </submittedName>
</protein>
<comment type="caution">
    <text evidence="8">The sequence shown here is derived from an EMBL/GenBank/DDBJ whole genome shotgun (WGS) entry which is preliminary data.</text>
</comment>
<feature type="domain" description="Major facilitator superfamily (MFS) profile" evidence="7">
    <location>
        <begin position="21"/>
        <end position="416"/>
    </location>
</feature>
<feature type="transmembrane region" description="Helical" evidence="6">
    <location>
        <begin position="91"/>
        <end position="111"/>
    </location>
</feature>